<dbReference type="EMBL" id="FOAW01000014">
    <property type="protein sequence ID" value="SEL77966.1"/>
    <property type="molecule type" value="Genomic_DNA"/>
</dbReference>
<dbReference type="OrthoDB" id="9992771at2"/>
<feature type="region of interest" description="Disordered" evidence="1">
    <location>
        <begin position="68"/>
        <end position="92"/>
    </location>
</feature>
<keyword evidence="2" id="KW-0812">Transmembrane</keyword>
<reference evidence="4" key="1">
    <citation type="submission" date="2016-10" db="EMBL/GenBank/DDBJ databases">
        <authorList>
            <person name="Varghese N."/>
            <person name="Submissions S."/>
        </authorList>
    </citation>
    <scope>NUCLEOTIDE SEQUENCE [LARGE SCALE GENOMIC DNA]</scope>
    <source>
        <strain evidence="4">DSM 44675</strain>
    </source>
</reference>
<evidence type="ECO:0000313" key="3">
    <source>
        <dbReference type="EMBL" id="SEL77966.1"/>
    </source>
</evidence>
<sequence>MTGQRRGLSMGRLALFSLGSAAAVLALATVVLAILKPGPVLGLIIVLAGVGGAILAMGLASTRMTRRALDGSADDEGSAGEQGGDPGTGSPR</sequence>
<evidence type="ECO:0000313" key="4">
    <source>
        <dbReference type="Proteomes" id="UP000198677"/>
    </source>
</evidence>
<proteinExistence type="predicted"/>
<gene>
    <name evidence="3" type="ORF">SAMN05444583_114130</name>
</gene>
<organism evidence="3 4">
    <name type="scientific">Rhodococcus maanshanensis</name>
    <dbReference type="NCBI Taxonomy" id="183556"/>
    <lineage>
        <taxon>Bacteria</taxon>
        <taxon>Bacillati</taxon>
        <taxon>Actinomycetota</taxon>
        <taxon>Actinomycetes</taxon>
        <taxon>Mycobacteriales</taxon>
        <taxon>Nocardiaceae</taxon>
        <taxon>Rhodococcus</taxon>
    </lineage>
</organism>
<accession>A0A1H7T122</accession>
<feature type="transmembrane region" description="Helical" evidence="2">
    <location>
        <begin position="12"/>
        <end position="34"/>
    </location>
</feature>
<feature type="compositionally biased region" description="Gly residues" evidence="1">
    <location>
        <begin position="80"/>
        <end position="92"/>
    </location>
</feature>
<name>A0A1H7T122_9NOCA</name>
<evidence type="ECO:0000256" key="1">
    <source>
        <dbReference type="SAM" id="MobiDB-lite"/>
    </source>
</evidence>
<dbReference type="AlphaFoldDB" id="A0A1H7T122"/>
<evidence type="ECO:0000256" key="2">
    <source>
        <dbReference type="SAM" id="Phobius"/>
    </source>
</evidence>
<keyword evidence="2" id="KW-1133">Transmembrane helix</keyword>
<keyword evidence="2" id="KW-0472">Membrane</keyword>
<feature type="transmembrane region" description="Helical" evidence="2">
    <location>
        <begin position="40"/>
        <end position="60"/>
    </location>
</feature>
<dbReference type="Proteomes" id="UP000198677">
    <property type="component" value="Unassembled WGS sequence"/>
</dbReference>
<keyword evidence="4" id="KW-1185">Reference proteome</keyword>
<protein>
    <submittedName>
        <fullName evidence="3">Uncharacterized protein</fullName>
    </submittedName>
</protein>
<dbReference type="RefSeq" id="WP_092667862.1">
    <property type="nucleotide sequence ID" value="NZ_FOAW01000014.1"/>
</dbReference>